<dbReference type="Pfam" id="PF06309">
    <property type="entry name" value="Torsin"/>
    <property type="match status" value="1"/>
</dbReference>
<dbReference type="Proteomes" id="UP000826195">
    <property type="component" value="Unassembled WGS sequence"/>
</dbReference>
<accession>A0AAV7IMP2</accession>
<proteinExistence type="inferred from homology"/>
<sequence length="343" mass="39044">MNTHTIIGIICIFFTCNVNCFIDPITGGAIAAGFGLFLGFNKIKCSFSECCDKEYIPYDIGRLDNELERKLFGQHIAHDVVTSALRAHIRSEYPPKALTMSFHGTPGTGKNFVAQHIVKYFYKEGTKSKFYHFFSGRLSFPLEKNIFMYEEDLKETIIGSLQRCPQSLFVFDEVDMIPPGLLNVLVPFLEYGEAQIWYRGSRINIDTNRAIFIFLSNTGSQEIVETLHNLWQNGRKREDTKLSDFEELISRGAFNEKGGFHRSDTISTSLIDHYVPFLPLEAEHVVKCIKAAFNSRGREPTNQQTEDVMSHVTFSEPVGIFAKAGCKRIEQKVARAMYTRSQK</sequence>
<organism evidence="2 3">
    <name type="scientific">Cotesia glomerata</name>
    <name type="common">Lepidopteran parasitic wasp</name>
    <name type="synonym">Apanteles glomeratus</name>
    <dbReference type="NCBI Taxonomy" id="32391"/>
    <lineage>
        <taxon>Eukaryota</taxon>
        <taxon>Metazoa</taxon>
        <taxon>Ecdysozoa</taxon>
        <taxon>Arthropoda</taxon>
        <taxon>Hexapoda</taxon>
        <taxon>Insecta</taxon>
        <taxon>Pterygota</taxon>
        <taxon>Neoptera</taxon>
        <taxon>Endopterygota</taxon>
        <taxon>Hymenoptera</taxon>
        <taxon>Apocrita</taxon>
        <taxon>Ichneumonoidea</taxon>
        <taxon>Braconidae</taxon>
        <taxon>Microgastrinae</taxon>
        <taxon>Cotesia</taxon>
    </lineage>
</organism>
<reference evidence="2 3" key="1">
    <citation type="journal article" date="2021" name="J. Hered.">
        <title>A chromosome-level genome assembly of the parasitoid wasp, Cotesia glomerata (Hymenoptera: Braconidae).</title>
        <authorList>
            <person name="Pinto B.J."/>
            <person name="Weis J.J."/>
            <person name="Gamble T."/>
            <person name="Ode P.J."/>
            <person name="Paul R."/>
            <person name="Zaspel J.M."/>
        </authorList>
    </citation>
    <scope>NUCLEOTIDE SEQUENCE [LARGE SCALE GENOMIC DNA]</scope>
    <source>
        <strain evidence="2">CgM1</strain>
    </source>
</reference>
<dbReference type="EMBL" id="JAHXZJ010000002">
    <property type="protein sequence ID" value="KAH0564317.1"/>
    <property type="molecule type" value="Genomic_DNA"/>
</dbReference>
<dbReference type="InterPro" id="IPR010448">
    <property type="entry name" value="Torsin"/>
</dbReference>
<keyword evidence="3" id="KW-1185">Reference proteome</keyword>
<comment type="similarity">
    <text evidence="1">Belongs to the ClpA/ClpB family. Torsin subfamily.</text>
</comment>
<evidence type="ECO:0008006" key="4">
    <source>
        <dbReference type="Google" id="ProtNLM"/>
    </source>
</evidence>
<dbReference type="Gene3D" id="3.40.50.300">
    <property type="entry name" value="P-loop containing nucleotide triphosphate hydrolases"/>
    <property type="match status" value="1"/>
</dbReference>
<dbReference type="GO" id="GO:0016887">
    <property type="term" value="F:ATP hydrolysis activity"/>
    <property type="evidence" value="ECO:0007669"/>
    <property type="project" value="InterPro"/>
</dbReference>
<dbReference type="GO" id="GO:0005524">
    <property type="term" value="F:ATP binding"/>
    <property type="evidence" value="ECO:0007669"/>
    <property type="project" value="InterPro"/>
</dbReference>
<gene>
    <name evidence="2" type="ORF">KQX54_011411</name>
</gene>
<name>A0AAV7IMP2_COTGL</name>
<dbReference type="PANTHER" id="PTHR10760:SF2">
    <property type="entry name" value="LD13476P-RELATED"/>
    <property type="match status" value="1"/>
</dbReference>
<dbReference type="GO" id="GO:0012505">
    <property type="term" value="C:endomembrane system"/>
    <property type="evidence" value="ECO:0007669"/>
    <property type="project" value="UniProtKB-ARBA"/>
</dbReference>
<dbReference type="GO" id="GO:0005737">
    <property type="term" value="C:cytoplasm"/>
    <property type="evidence" value="ECO:0007669"/>
    <property type="project" value="UniProtKB-ARBA"/>
</dbReference>
<evidence type="ECO:0000256" key="1">
    <source>
        <dbReference type="ARBA" id="ARBA00006235"/>
    </source>
</evidence>
<dbReference type="AlphaFoldDB" id="A0AAV7IMP2"/>
<comment type="caution">
    <text evidence="2">The sequence shown here is derived from an EMBL/GenBank/DDBJ whole genome shotgun (WGS) entry which is preliminary data.</text>
</comment>
<evidence type="ECO:0000313" key="2">
    <source>
        <dbReference type="EMBL" id="KAH0564317.1"/>
    </source>
</evidence>
<dbReference type="GO" id="GO:0071218">
    <property type="term" value="P:cellular response to misfolded protein"/>
    <property type="evidence" value="ECO:0007669"/>
    <property type="project" value="TreeGrafter"/>
</dbReference>
<protein>
    <recommendedName>
        <fullName evidence="4">Torsin-like protein</fullName>
    </recommendedName>
</protein>
<evidence type="ECO:0000313" key="3">
    <source>
        <dbReference type="Proteomes" id="UP000826195"/>
    </source>
</evidence>
<dbReference type="SUPFAM" id="SSF52540">
    <property type="entry name" value="P-loop containing nucleoside triphosphate hydrolases"/>
    <property type="match status" value="1"/>
</dbReference>
<dbReference type="PANTHER" id="PTHR10760">
    <property type="entry name" value="TORSIN"/>
    <property type="match status" value="1"/>
</dbReference>
<dbReference type="InterPro" id="IPR027417">
    <property type="entry name" value="P-loop_NTPase"/>
</dbReference>